<evidence type="ECO:0000313" key="2">
    <source>
        <dbReference type="Proteomes" id="UP000278807"/>
    </source>
</evidence>
<dbReference type="Proteomes" id="UP000278807">
    <property type="component" value="Unassembled WGS sequence"/>
</dbReference>
<evidence type="ECO:0000313" key="1">
    <source>
        <dbReference type="EMBL" id="VDO07391.1"/>
    </source>
</evidence>
<accession>A0A3P7SIC2</accession>
<proteinExistence type="predicted"/>
<organism evidence="1 2">
    <name type="scientific">Rodentolepis nana</name>
    <name type="common">Dwarf tapeworm</name>
    <name type="synonym">Hymenolepis nana</name>
    <dbReference type="NCBI Taxonomy" id="102285"/>
    <lineage>
        <taxon>Eukaryota</taxon>
        <taxon>Metazoa</taxon>
        <taxon>Spiralia</taxon>
        <taxon>Lophotrochozoa</taxon>
        <taxon>Platyhelminthes</taxon>
        <taxon>Cestoda</taxon>
        <taxon>Eucestoda</taxon>
        <taxon>Cyclophyllidea</taxon>
        <taxon>Hymenolepididae</taxon>
        <taxon>Rodentolepis</taxon>
    </lineage>
</organism>
<gene>
    <name evidence="1" type="ORF">HNAJ_LOCUS10188</name>
</gene>
<keyword evidence="2" id="KW-1185">Reference proteome</keyword>
<dbReference type="AlphaFoldDB" id="A0A3P7SIC2"/>
<reference evidence="1 2" key="1">
    <citation type="submission" date="2018-11" db="EMBL/GenBank/DDBJ databases">
        <authorList>
            <consortium name="Pathogen Informatics"/>
        </authorList>
    </citation>
    <scope>NUCLEOTIDE SEQUENCE [LARGE SCALE GENOMIC DNA]</scope>
</reference>
<protein>
    <submittedName>
        <fullName evidence="1">Uncharacterized protein</fullName>
    </submittedName>
</protein>
<sequence length="49" mass="5988">METIFHELNQTIEEFDGRTNKEWEERLKVHFFELIIALRPRIRLNGTCL</sequence>
<name>A0A3P7SIC2_RODNA</name>
<dbReference type="EMBL" id="UZAE01012921">
    <property type="protein sequence ID" value="VDO07391.1"/>
    <property type="molecule type" value="Genomic_DNA"/>
</dbReference>